<evidence type="ECO:0000313" key="12">
    <source>
        <dbReference type="EMBL" id="RED48529.1"/>
    </source>
</evidence>
<evidence type="ECO:0000256" key="1">
    <source>
        <dbReference type="ARBA" id="ARBA00006139"/>
    </source>
</evidence>
<dbReference type="RefSeq" id="WP_115937478.1">
    <property type="nucleotide sequence ID" value="NZ_QRDW01000007.1"/>
</dbReference>
<feature type="transmembrane region" description="Helical" evidence="9">
    <location>
        <begin position="87"/>
        <end position="106"/>
    </location>
</feature>
<dbReference type="OrthoDB" id="9810259at2"/>
<dbReference type="GO" id="GO:0005886">
    <property type="term" value="C:plasma membrane"/>
    <property type="evidence" value="ECO:0007669"/>
    <property type="project" value="UniProtKB-SubCell"/>
</dbReference>
<feature type="transmembrane region" description="Helical" evidence="9">
    <location>
        <begin position="164"/>
        <end position="182"/>
    </location>
</feature>
<keyword evidence="4 9" id="KW-0812">Transmembrane</keyword>
<evidence type="ECO:0000256" key="11">
    <source>
        <dbReference type="RuleBase" id="RU004181"/>
    </source>
</evidence>
<feature type="active site" evidence="9">
    <location>
        <position position="166"/>
    </location>
</feature>
<comment type="similarity">
    <text evidence="1 9 11">Belongs to the peptidase A8 family.</text>
</comment>
<feature type="transmembrane region" description="Helical" evidence="9">
    <location>
        <begin position="113"/>
        <end position="131"/>
    </location>
</feature>
<dbReference type="GO" id="GO:0006508">
    <property type="term" value="P:proteolysis"/>
    <property type="evidence" value="ECO:0007669"/>
    <property type="project" value="UniProtKB-KW"/>
</dbReference>
<gene>
    <name evidence="9" type="primary">lspA</name>
    <name evidence="12" type="ORF">DFP90_10732</name>
</gene>
<keyword evidence="7 9" id="KW-1133">Transmembrane helix</keyword>
<dbReference type="PANTHER" id="PTHR33695:SF1">
    <property type="entry name" value="LIPOPROTEIN SIGNAL PEPTIDASE"/>
    <property type="match status" value="1"/>
</dbReference>
<dbReference type="PRINTS" id="PR00781">
    <property type="entry name" value="LIPOSIGPTASE"/>
</dbReference>
<dbReference type="EC" id="3.4.23.36" evidence="9"/>
<dbReference type="GO" id="GO:0004190">
    <property type="term" value="F:aspartic-type endopeptidase activity"/>
    <property type="evidence" value="ECO:0007669"/>
    <property type="project" value="UniProtKB-UniRule"/>
</dbReference>
<comment type="caution">
    <text evidence="12">The sequence shown here is derived from an EMBL/GenBank/DDBJ whole genome shotgun (WGS) entry which is preliminary data.</text>
</comment>
<evidence type="ECO:0000313" key="13">
    <source>
        <dbReference type="Proteomes" id="UP000256845"/>
    </source>
</evidence>
<proteinExistence type="inferred from homology"/>
<comment type="function">
    <text evidence="9 10">This protein specifically catalyzes the removal of signal peptides from prolipoproteins.</text>
</comment>
<evidence type="ECO:0000256" key="4">
    <source>
        <dbReference type="ARBA" id="ARBA00022692"/>
    </source>
</evidence>
<keyword evidence="5 9" id="KW-0064">Aspartyl protease</keyword>
<evidence type="ECO:0000256" key="6">
    <source>
        <dbReference type="ARBA" id="ARBA00022801"/>
    </source>
</evidence>
<dbReference type="Pfam" id="PF01252">
    <property type="entry name" value="Peptidase_A8"/>
    <property type="match status" value="1"/>
</dbReference>
<evidence type="ECO:0000256" key="3">
    <source>
        <dbReference type="ARBA" id="ARBA00022670"/>
    </source>
</evidence>
<evidence type="ECO:0000256" key="9">
    <source>
        <dbReference type="HAMAP-Rule" id="MF_00161"/>
    </source>
</evidence>
<keyword evidence="3 9" id="KW-0645">Protease</keyword>
<accession>A0A3D9HGB6</accession>
<keyword evidence="13" id="KW-1185">Reference proteome</keyword>
<dbReference type="InterPro" id="IPR001872">
    <property type="entry name" value="Peptidase_A8"/>
</dbReference>
<sequence>MSDTKAEGQQGRFGRVFWIGIGVAFVALILDQASKWAVMEILFGYDFWTPADSYPAAFGREVTSFFNLVAVWNRGVSFGLFANGSPWGILFLCAMALGIVAVLLFMLTRENRAYMAITIGLIIGGAIGNVLDRVRFGAVFDFLDFHGWIFNIGFLNGHWPSFNISDSLIFIGVGLWLLEGLFQKGDKKPEA</sequence>
<dbReference type="PROSITE" id="PS00855">
    <property type="entry name" value="SPASE_II"/>
    <property type="match status" value="1"/>
</dbReference>
<feature type="transmembrane region" description="Helical" evidence="9">
    <location>
        <begin position="12"/>
        <end position="30"/>
    </location>
</feature>
<dbReference type="EMBL" id="QRDW01000007">
    <property type="protein sequence ID" value="RED48529.1"/>
    <property type="molecule type" value="Genomic_DNA"/>
</dbReference>
<comment type="subcellular location">
    <subcellularLocation>
        <location evidence="9">Cell membrane</location>
        <topology evidence="9">Multi-pass membrane protein</topology>
    </subcellularLocation>
</comment>
<reference evidence="12 13" key="1">
    <citation type="submission" date="2018-07" db="EMBL/GenBank/DDBJ databases">
        <title>Genomic Encyclopedia of Type Strains, Phase III (KMG-III): the genomes of soil and plant-associated and newly described type strains.</title>
        <authorList>
            <person name="Whitman W."/>
        </authorList>
    </citation>
    <scope>NUCLEOTIDE SEQUENCE [LARGE SCALE GENOMIC DNA]</scope>
    <source>
        <strain evidence="12 13">CECT 8488</strain>
    </source>
</reference>
<feature type="active site" evidence="9">
    <location>
        <position position="141"/>
    </location>
</feature>
<evidence type="ECO:0000256" key="7">
    <source>
        <dbReference type="ARBA" id="ARBA00022989"/>
    </source>
</evidence>
<comment type="pathway">
    <text evidence="9">Protein modification; lipoprotein biosynthesis (signal peptide cleavage).</text>
</comment>
<organism evidence="12 13">
    <name type="scientific">Aestuariispira insulae</name>
    <dbReference type="NCBI Taxonomy" id="1461337"/>
    <lineage>
        <taxon>Bacteria</taxon>
        <taxon>Pseudomonadati</taxon>
        <taxon>Pseudomonadota</taxon>
        <taxon>Alphaproteobacteria</taxon>
        <taxon>Rhodospirillales</taxon>
        <taxon>Kiloniellaceae</taxon>
        <taxon>Aestuariispira</taxon>
    </lineage>
</organism>
<name>A0A3D9HGB6_9PROT</name>
<keyword evidence="8 9" id="KW-0472">Membrane</keyword>
<dbReference type="UniPathway" id="UPA00665"/>
<evidence type="ECO:0000256" key="10">
    <source>
        <dbReference type="RuleBase" id="RU000594"/>
    </source>
</evidence>
<comment type="catalytic activity">
    <reaction evidence="9 10">
        <text>Release of signal peptides from bacterial membrane prolipoproteins. Hydrolyzes -Xaa-Yaa-Zaa-|-(S,diacylglyceryl)Cys-, in which Xaa is hydrophobic (preferably Leu), and Yaa (Ala or Ser) and Zaa (Gly or Ala) have small, neutral side chains.</text>
        <dbReference type="EC" id="3.4.23.36"/>
    </reaction>
</comment>
<keyword evidence="2 9" id="KW-1003">Cell membrane</keyword>
<dbReference type="HAMAP" id="MF_00161">
    <property type="entry name" value="LspA"/>
    <property type="match status" value="1"/>
</dbReference>
<evidence type="ECO:0000256" key="8">
    <source>
        <dbReference type="ARBA" id="ARBA00023136"/>
    </source>
</evidence>
<protein>
    <recommendedName>
        <fullName evidence="9">Lipoprotein signal peptidase</fullName>
        <ecNumber evidence="9">3.4.23.36</ecNumber>
    </recommendedName>
    <alternativeName>
        <fullName evidence="9">Prolipoprotein signal peptidase</fullName>
    </alternativeName>
    <alternativeName>
        <fullName evidence="9">Signal peptidase II</fullName>
        <shortName evidence="9">SPase II</shortName>
    </alternativeName>
</protein>
<dbReference type="AlphaFoldDB" id="A0A3D9HGB6"/>
<dbReference type="Proteomes" id="UP000256845">
    <property type="component" value="Unassembled WGS sequence"/>
</dbReference>
<evidence type="ECO:0000256" key="5">
    <source>
        <dbReference type="ARBA" id="ARBA00022750"/>
    </source>
</evidence>
<keyword evidence="6 9" id="KW-0378">Hydrolase</keyword>
<dbReference type="PANTHER" id="PTHR33695">
    <property type="entry name" value="LIPOPROTEIN SIGNAL PEPTIDASE"/>
    <property type="match status" value="1"/>
</dbReference>
<dbReference type="NCBIfam" id="TIGR00077">
    <property type="entry name" value="lspA"/>
    <property type="match status" value="1"/>
</dbReference>
<evidence type="ECO:0000256" key="2">
    <source>
        <dbReference type="ARBA" id="ARBA00022475"/>
    </source>
</evidence>